<proteinExistence type="predicted"/>
<evidence type="ECO:0000313" key="3">
    <source>
        <dbReference type="EnsemblProtists" id="PYU1_T012956"/>
    </source>
</evidence>
<dbReference type="Proteomes" id="UP000019132">
    <property type="component" value="Unassembled WGS sequence"/>
</dbReference>
<sequence length="599" mass="68391">MTSKRGLFSPSSRLRRRSNPAAVAGISSSSNGAKCIPASPSSAQWSKRETAQLVRAWHDIVNDTSAVQETVDAFQTRLLLRFKEICDEEAGEKNEVRVVRTLTSVALKTYALRRMARFITQYNTQQQQANQSEDGDEAMAENWFSFSKNEQIERFQEAGATNFIELDEDTYDIIERILEKQERVKQQTPPPVYSGGHSSAWTGDEIGNVMQAWRDVFKDDPEKLPHTSAIYARFIALNGENVQRTKPEVASKKLALMNMYTVIAGFNNESTMDSATKITRGSMKRQRRQNWFSLSPSEREHVFLDAVGSKKEYCFMDIDEEMYAALEKLMKATEKIQDAAKRRFEKKRRSTDLLLISNSSEPIDLVSDEDDDEDDEDESDAQSRIFSQEQSQYHGYSPTEESTPFDQKSLMSMDLDEEKEAGTIDTQPQKEPGTDSSNRSPTNNQTMTSSSDDEREAFDDSTTNESSTSVETANDESECELEGVASMGSALKKQKLDAEVFAMVNLIEKQAEHLSGLVHQLQDERTQDQEAWLKALRAIAEDQRERQRVLEQLKAEREERLQDRKQCRQLMEMLMREKEERSKSNAQEDMTIKKEMKAE</sequence>
<dbReference type="eggNOG" id="ENOG502RWHR">
    <property type="taxonomic scope" value="Eukaryota"/>
</dbReference>
<reference evidence="3" key="3">
    <citation type="submission" date="2015-02" db="UniProtKB">
        <authorList>
            <consortium name="EnsemblProtists"/>
        </authorList>
    </citation>
    <scope>IDENTIFICATION</scope>
    <source>
        <strain evidence="3">DAOM BR144</strain>
    </source>
</reference>
<dbReference type="InParanoid" id="K3X6V7"/>
<feature type="compositionally biased region" description="Low complexity" evidence="2">
    <location>
        <begin position="461"/>
        <end position="472"/>
    </location>
</feature>
<feature type="compositionally biased region" description="Basic and acidic residues" evidence="2">
    <location>
        <begin position="590"/>
        <end position="599"/>
    </location>
</feature>
<dbReference type="AlphaFoldDB" id="K3X6V7"/>
<dbReference type="EnsemblProtists" id="PYU1_T012956">
    <property type="protein sequence ID" value="PYU1_T012956"/>
    <property type="gene ID" value="PYU1_G012929"/>
</dbReference>
<accession>K3X6V7</accession>
<evidence type="ECO:0000313" key="4">
    <source>
        <dbReference type="Proteomes" id="UP000019132"/>
    </source>
</evidence>
<evidence type="ECO:0000256" key="2">
    <source>
        <dbReference type="SAM" id="MobiDB-lite"/>
    </source>
</evidence>
<feature type="compositionally biased region" description="Polar residues" evidence="2">
    <location>
        <begin position="382"/>
        <end position="405"/>
    </location>
</feature>
<protein>
    <submittedName>
        <fullName evidence="3">Uncharacterized protein</fullName>
    </submittedName>
</protein>
<feature type="region of interest" description="Disordered" evidence="2">
    <location>
        <begin position="417"/>
        <end position="481"/>
    </location>
</feature>
<reference evidence="4" key="1">
    <citation type="journal article" date="2010" name="Genome Biol.">
        <title>Genome sequence of the necrotrophic plant pathogen Pythium ultimum reveals original pathogenicity mechanisms and effector repertoire.</title>
        <authorList>
            <person name="Levesque C.A."/>
            <person name="Brouwer H."/>
            <person name="Cano L."/>
            <person name="Hamilton J.P."/>
            <person name="Holt C."/>
            <person name="Huitema E."/>
            <person name="Raffaele S."/>
            <person name="Robideau G.P."/>
            <person name="Thines M."/>
            <person name="Win J."/>
            <person name="Zerillo M.M."/>
            <person name="Beakes G.W."/>
            <person name="Boore J.L."/>
            <person name="Busam D."/>
            <person name="Dumas B."/>
            <person name="Ferriera S."/>
            <person name="Fuerstenberg S.I."/>
            <person name="Gachon C.M."/>
            <person name="Gaulin E."/>
            <person name="Govers F."/>
            <person name="Grenville-Briggs L."/>
            <person name="Horner N."/>
            <person name="Hostetler J."/>
            <person name="Jiang R.H."/>
            <person name="Johnson J."/>
            <person name="Krajaejun T."/>
            <person name="Lin H."/>
            <person name="Meijer H.J."/>
            <person name="Moore B."/>
            <person name="Morris P."/>
            <person name="Phuntmart V."/>
            <person name="Puiu D."/>
            <person name="Shetty J."/>
            <person name="Stajich J.E."/>
            <person name="Tripathy S."/>
            <person name="Wawra S."/>
            <person name="van West P."/>
            <person name="Whitty B.R."/>
            <person name="Coutinho P.M."/>
            <person name="Henrissat B."/>
            <person name="Martin F."/>
            <person name="Thomas P.D."/>
            <person name="Tyler B.M."/>
            <person name="De Vries R.P."/>
            <person name="Kamoun S."/>
            <person name="Yandell M."/>
            <person name="Tisserat N."/>
            <person name="Buell C.R."/>
        </authorList>
    </citation>
    <scope>NUCLEOTIDE SEQUENCE</scope>
    <source>
        <strain evidence="4">DAOM:BR144</strain>
    </source>
</reference>
<name>K3X6V7_GLOUD</name>
<dbReference type="EMBL" id="GL376607">
    <property type="status" value="NOT_ANNOTATED_CDS"/>
    <property type="molecule type" value="Genomic_DNA"/>
</dbReference>
<reference evidence="4" key="2">
    <citation type="submission" date="2010-04" db="EMBL/GenBank/DDBJ databases">
        <authorList>
            <person name="Buell R."/>
            <person name="Hamilton J."/>
            <person name="Hostetler J."/>
        </authorList>
    </citation>
    <scope>NUCLEOTIDE SEQUENCE [LARGE SCALE GENOMIC DNA]</scope>
    <source>
        <strain evidence="4">DAOM:BR144</strain>
    </source>
</reference>
<dbReference type="VEuPathDB" id="FungiDB:PYU1_G012929"/>
<feature type="region of interest" description="Disordered" evidence="2">
    <location>
        <begin position="577"/>
        <end position="599"/>
    </location>
</feature>
<feature type="compositionally biased region" description="Acidic residues" evidence="2">
    <location>
        <begin position="366"/>
        <end position="380"/>
    </location>
</feature>
<feature type="coiled-coil region" evidence="1">
    <location>
        <begin position="504"/>
        <end position="570"/>
    </location>
</feature>
<dbReference type="HOGENOM" id="CLU_455994_0_0_1"/>
<feature type="region of interest" description="Disordered" evidence="2">
    <location>
        <begin position="360"/>
        <end position="405"/>
    </location>
</feature>
<organism evidence="3 4">
    <name type="scientific">Globisporangium ultimum (strain ATCC 200006 / CBS 805.95 / DAOM BR144)</name>
    <name type="common">Pythium ultimum</name>
    <dbReference type="NCBI Taxonomy" id="431595"/>
    <lineage>
        <taxon>Eukaryota</taxon>
        <taxon>Sar</taxon>
        <taxon>Stramenopiles</taxon>
        <taxon>Oomycota</taxon>
        <taxon>Peronosporomycetes</taxon>
        <taxon>Pythiales</taxon>
        <taxon>Pythiaceae</taxon>
        <taxon>Globisporangium</taxon>
    </lineage>
</organism>
<keyword evidence="1" id="KW-0175">Coiled coil</keyword>
<feature type="compositionally biased region" description="Polar residues" evidence="2">
    <location>
        <begin position="424"/>
        <end position="450"/>
    </location>
</feature>
<feature type="region of interest" description="Disordered" evidence="2">
    <location>
        <begin position="1"/>
        <end position="30"/>
    </location>
</feature>
<evidence type="ECO:0000256" key="1">
    <source>
        <dbReference type="SAM" id="Coils"/>
    </source>
</evidence>
<keyword evidence="4" id="KW-1185">Reference proteome</keyword>